<reference evidence="1" key="2">
    <citation type="submission" date="2022-01" db="EMBL/GenBank/DDBJ databases">
        <authorList>
            <person name="Yamashiro T."/>
            <person name="Shiraishi A."/>
            <person name="Satake H."/>
            <person name="Nakayama K."/>
        </authorList>
    </citation>
    <scope>NUCLEOTIDE SEQUENCE</scope>
</reference>
<sequence length="133" mass="15561">RHRDLERSCTSWKCVAPVRNRILVNPDSDEKDEDHNEVDIENMTLEEYARFELAMSTMKSEIQVPTQGFTSQFFNQSQHTPRPPLDKENSSLDEILDDLFRIGAKNIRKMEHEVPNMCDDIIDYKDSDQEDGE</sequence>
<evidence type="ECO:0000313" key="1">
    <source>
        <dbReference type="EMBL" id="GJS98663.1"/>
    </source>
</evidence>
<proteinExistence type="predicted"/>
<name>A0ABQ5ABZ7_9ASTR</name>
<organism evidence="1 2">
    <name type="scientific">Tanacetum coccineum</name>
    <dbReference type="NCBI Taxonomy" id="301880"/>
    <lineage>
        <taxon>Eukaryota</taxon>
        <taxon>Viridiplantae</taxon>
        <taxon>Streptophyta</taxon>
        <taxon>Embryophyta</taxon>
        <taxon>Tracheophyta</taxon>
        <taxon>Spermatophyta</taxon>
        <taxon>Magnoliopsida</taxon>
        <taxon>eudicotyledons</taxon>
        <taxon>Gunneridae</taxon>
        <taxon>Pentapetalae</taxon>
        <taxon>asterids</taxon>
        <taxon>campanulids</taxon>
        <taxon>Asterales</taxon>
        <taxon>Asteraceae</taxon>
        <taxon>Asteroideae</taxon>
        <taxon>Anthemideae</taxon>
        <taxon>Anthemidinae</taxon>
        <taxon>Tanacetum</taxon>
    </lineage>
</organism>
<protein>
    <submittedName>
        <fullName evidence="1">Uncharacterized protein</fullName>
    </submittedName>
</protein>
<reference evidence="1" key="1">
    <citation type="journal article" date="2022" name="Int. J. Mol. Sci.">
        <title>Draft Genome of Tanacetum Coccineum: Genomic Comparison of Closely Related Tanacetum-Family Plants.</title>
        <authorList>
            <person name="Yamashiro T."/>
            <person name="Shiraishi A."/>
            <person name="Nakayama K."/>
            <person name="Satake H."/>
        </authorList>
    </citation>
    <scope>NUCLEOTIDE SEQUENCE</scope>
</reference>
<evidence type="ECO:0000313" key="2">
    <source>
        <dbReference type="Proteomes" id="UP001151760"/>
    </source>
</evidence>
<accession>A0ABQ5ABZ7</accession>
<feature type="non-terminal residue" evidence="1">
    <location>
        <position position="1"/>
    </location>
</feature>
<comment type="caution">
    <text evidence="1">The sequence shown here is derived from an EMBL/GenBank/DDBJ whole genome shotgun (WGS) entry which is preliminary data.</text>
</comment>
<gene>
    <name evidence="1" type="ORF">Tco_0819833</name>
</gene>
<dbReference type="EMBL" id="BQNB010012061">
    <property type="protein sequence ID" value="GJS98663.1"/>
    <property type="molecule type" value="Genomic_DNA"/>
</dbReference>
<keyword evidence="2" id="KW-1185">Reference proteome</keyword>
<dbReference type="Proteomes" id="UP001151760">
    <property type="component" value="Unassembled WGS sequence"/>
</dbReference>